<dbReference type="InterPro" id="IPR042099">
    <property type="entry name" value="ANL_N_sf"/>
</dbReference>
<dbReference type="InterPro" id="IPR050237">
    <property type="entry name" value="ATP-dep_AMP-bd_enzyme"/>
</dbReference>
<evidence type="ECO:0000313" key="3">
    <source>
        <dbReference type="EMBL" id="MPN18158.1"/>
    </source>
</evidence>
<dbReference type="PANTHER" id="PTHR43767">
    <property type="entry name" value="LONG-CHAIN-FATTY-ACID--COA LIGASE"/>
    <property type="match status" value="1"/>
</dbReference>
<dbReference type="PANTHER" id="PTHR43767:SF8">
    <property type="entry name" value="LONG-CHAIN-FATTY-ACID--COA LIGASE"/>
    <property type="match status" value="1"/>
</dbReference>
<dbReference type="GO" id="GO:0016874">
    <property type="term" value="F:ligase activity"/>
    <property type="evidence" value="ECO:0007669"/>
    <property type="project" value="UniProtKB-KW"/>
</dbReference>
<evidence type="ECO:0000259" key="2">
    <source>
        <dbReference type="Pfam" id="PF00501"/>
    </source>
</evidence>
<comment type="caution">
    <text evidence="3">The sequence shown here is derived from an EMBL/GenBank/DDBJ whole genome shotgun (WGS) entry which is preliminary data.</text>
</comment>
<proteinExistence type="predicted"/>
<dbReference type="Pfam" id="PF00501">
    <property type="entry name" value="AMP-binding"/>
    <property type="match status" value="1"/>
</dbReference>
<reference evidence="3" key="1">
    <citation type="submission" date="2019-08" db="EMBL/GenBank/DDBJ databases">
        <authorList>
            <person name="Kucharzyk K."/>
            <person name="Murdoch R.W."/>
            <person name="Higgins S."/>
            <person name="Loffler F."/>
        </authorList>
    </citation>
    <scope>NUCLEOTIDE SEQUENCE</scope>
</reference>
<dbReference type="InterPro" id="IPR000873">
    <property type="entry name" value="AMP-dep_synth/lig_dom"/>
</dbReference>
<protein>
    <submittedName>
        <fullName evidence="3">Bifunctional protein Aas</fullName>
    </submittedName>
</protein>
<dbReference type="Gene3D" id="3.30.300.30">
    <property type="match status" value="1"/>
</dbReference>
<sequence>MLLGTPTFLYGYAKYAHHYDFYSLRYVLAGGEKLKEEVRQLWQDKFGIRIFEGYGTTETAPVLSLNSPLFNRAGTVGRFLPGIEYRTEAVPGIEEGGNLWVKGPNVMAGYLYDKGFVPAPAWYDCGDVVQIDREGFVTIKSRLKRFAKISGEMVSLDAVEKLAEKCFGTDRNAAIQIPDAKKGEKIILYTMHKNASKQMLREFMGQNRQNMLTMPAEVIVVGKLPLLGSGKTDYVTLKSLAAKEATDNA</sequence>
<name>A0A645FUI5_9ZZZZ</name>
<dbReference type="EMBL" id="VSSQ01065440">
    <property type="protein sequence ID" value="MPN18158.1"/>
    <property type="molecule type" value="Genomic_DNA"/>
</dbReference>
<accession>A0A645FUI5</accession>
<organism evidence="3">
    <name type="scientific">bioreactor metagenome</name>
    <dbReference type="NCBI Taxonomy" id="1076179"/>
    <lineage>
        <taxon>unclassified sequences</taxon>
        <taxon>metagenomes</taxon>
        <taxon>ecological metagenomes</taxon>
    </lineage>
</organism>
<dbReference type="AlphaFoldDB" id="A0A645FUI5"/>
<gene>
    <name evidence="3" type="primary">aas_13</name>
    <name evidence="3" type="ORF">SDC9_165516</name>
</gene>
<dbReference type="SUPFAM" id="SSF56801">
    <property type="entry name" value="Acetyl-CoA synthetase-like"/>
    <property type="match status" value="1"/>
</dbReference>
<dbReference type="Gene3D" id="3.40.50.12780">
    <property type="entry name" value="N-terminal domain of ligase-like"/>
    <property type="match status" value="1"/>
</dbReference>
<keyword evidence="1" id="KW-0436">Ligase</keyword>
<feature type="domain" description="AMP-dependent synthetase/ligase" evidence="2">
    <location>
        <begin position="3"/>
        <end position="111"/>
    </location>
</feature>
<dbReference type="InterPro" id="IPR045851">
    <property type="entry name" value="AMP-bd_C_sf"/>
</dbReference>
<evidence type="ECO:0000256" key="1">
    <source>
        <dbReference type="ARBA" id="ARBA00022598"/>
    </source>
</evidence>